<protein>
    <recommendedName>
        <fullName evidence="2">Retrotransposon gag domain-containing protein</fullName>
    </recommendedName>
</protein>
<evidence type="ECO:0000313" key="3">
    <source>
        <dbReference type="RefSeq" id="XP_016450257.1"/>
    </source>
</evidence>
<reference evidence="3" key="1">
    <citation type="submission" date="2025-08" db="UniProtKB">
        <authorList>
            <consortium name="RefSeq"/>
        </authorList>
    </citation>
    <scope>IDENTIFICATION</scope>
</reference>
<dbReference type="RefSeq" id="XP_016450257.1">
    <property type="nucleotide sequence ID" value="XM_016594771.1"/>
</dbReference>
<dbReference type="KEGG" id="nta:107775090"/>
<evidence type="ECO:0000256" key="1">
    <source>
        <dbReference type="SAM" id="MobiDB-lite"/>
    </source>
</evidence>
<dbReference type="AlphaFoldDB" id="A0A1S3YE29"/>
<dbReference type="OrthoDB" id="1303298at2759"/>
<dbReference type="PaxDb" id="4097-A0A1S3YE29"/>
<feature type="domain" description="Retrotransposon gag" evidence="2">
    <location>
        <begin position="71"/>
        <end position="158"/>
    </location>
</feature>
<proteinExistence type="predicted"/>
<feature type="compositionally biased region" description="Polar residues" evidence="1">
    <location>
        <begin position="197"/>
        <end position="208"/>
    </location>
</feature>
<name>A0A1S3YE29_TOBAC</name>
<sequence>MRRRPVHRTTVHRGGIPACHTQTFKIPPYLKIYYGTTDPEYHIIHYVTTVKGNNLSKEQVPSVLLKKFGKTLTGGALTWYSQLPAPSIKTFEEMADKFLTAHAGAKKAEARVNDIFAVKQLPGEGLRDFLARFNRVRMSLPNISEGIAVEAFQNGLNRNGSRATRMLLSKLMKYPPTTWEEIHNAYCSKVRADEDNLNSPTQRLTSDQTELRKDRRNDSRKDHSGPRLNRDRHKPYVRMTIPSSPRHIEGTSKTHTGTQRNEREIVYALEKLGLKVKWTQKMKSDPSTRKSNVLCEFHQEQGYKTKDYIALRQEVVNMLHQAHLRELMSDRGRANFGRRREQHQGPPNTPSPARTIQMIIGGGDEVVINHVKFTTTNKLKRMITHERYDDLKDSIIFDKSDTHSFTFSHFNALVITLRISDTDVKRIMLSEPQER</sequence>
<accession>A0A1S3YE29</accession>
<dbReference type="PANTHER" id="PTHR33223">
    <property type="entry name" value="CCHC-TYPE DOMAIN-CONTAINING PROTEIN"/>
    <property type="match status" value="1"/>
</dbReference>
<feature type="compositionally biased region" description="Basic and acidic residues" evidence="1">
    <location>
        <begin position="209"/>
        <end position="229"/>
    </location>
</feature>
<dbReference type="OMA" id="GIPACHT"/>
<organism evidence="3">
    <name type="scientific">Nicotiana tabacum</name>
    <name type="common">Common tobacco</name>
    <dbReference type="NCBI Taxonomy" id="4097"/>
    <lineage>
        <taxon>Eukaryota</taxon>
        <taxon>Viridiplantae</taxon>
        <taxon>Streptophyta</taxon>
        <taxon>Embryophyta</taxon>
        <taxon>Tracheophyta</taxon>
        <taxon>Spermatophyta</taxon>
        <taxon>Magnoliopsida</taxon>
        <taxon>eudicotyledons</taxon>
        <taxon>Gunneridae</taxon>
        <taxon>Pentapetalae</taxon>
        <taxon>asterids</taxon>
        <taxon>lamiids</taxon>
        <taxon>Solanales</taxon>
        <taxon>Solanaceae</taxon>
        <taxon>Nicotianoideae</taxon>
        <taxon>Nicotianeae</taxon>
        <taxon>Nicotiana</taxon>
    </lineage>
</organism>
<dbReference type="InterPro" id="IPR005162">
    <property type="entry name" value="Retrotrans_gag_dom"/>
</dbReference>
<gene>
    <name evidence="3" type="primary">LOC107775090</name>
</gene>
<evidence type="ECO:0000259" key="2">
    <source>
        <dbReference type="Pfam" id="PF03732"/>
    </source>
</evidence>
<dbReference type="PANTHER" id="PTHR33223:SF11">
    <property type="entry name" value="ELEMENT PROTEIN, PUTATIVE-RELATED"/>
    <property type="match status" value="1"/>
</dbReference>
<dbReference type="Pfam" id="PF03732">
    <property type="entry name" value="Retrotrans_gag"/>
    <property type="match status" value="1"/>
</dbReference>
<feature type="region of interest" description="Disordered" evidence="1">
    <location>
        <begin position="193"/>
        <end position="234"/>
    </location>
</feature>